<dbReference type="EMBL" id="JASWJB010000484">
    <property type="protein sequence ID" value="KAK2590113.1"/>
    <property type="molecule type" value="Genomic_DNA"/>
</dbReference>
<dbReference type="InterPro" id="IPR024084">
    <property type="entry name" value="IsoPropMal-DH-like_dom"/>
</dbReference>
<dbReference type="GO" id="GO:0003862">
    <property type="term" value="F:3-isopropylmalate dehydrogenase activity"/>
    <property type="evidence" value="ECO:0007669"/>
    <property type="project" value="UniProtKB-EC"/>
</dbReference>
<evidence type="ECO:0000256" key="5">
    <source>
        <dbReference type="ARBA" id="ARBA00022842"/>
    </source>
</evidence>
<keyword evidence="8" id="KW-0100">Branched-chain amino acid biosynthesis</keyword>
<dbReference type="SMART" id="SM01329">
    <property type="entry name" value="Iso_dh"/>
    <property type="match status" value="1"/>
</dbReference>
<evidence type="ECO:0000259" key="9">
    <source>
        <dbReference type="SMART" id="SM01329"/>
    </source>
</evidence>
<dbReference type="Proteomes" id="UP001251528">
    <property type="component" value="Unassembled WGS sequence"/>
</dbReference>
<gene>
    <name evidence="10" type="primary">LEU2_3</name>
    <name evidence="10" type="ORF">QQS21_012204</name>
</gene>
<evidence type="ECO:0000256" key="3">
    <source>
        <dbReference type="ARBA" id="ARBA00022605"/>
    </source>
</evidence>
<dbReference type="GO" id="GO:0046872">
    <property type="term" value="F:metal ion binding"/>
    <property type="evidence" value="ECO:0007669"/>
    <property type="project" value="UniProtKB-KW"/>
</dbReference>
<comment type="similarity">
    <text evidence="1">Belongs to the isocitrate and isopropylmalate dehydrogenases family.</text>
</comment>
<dbReference type="Gene3D" id="3.40.718.10">
    <property type="entry name" value="Isopropylmalate Dehydrogenase"/>
    <property type="match status" value="1"/>
</dbReference>
<evidence type="ECO:0000256" key="4">
    <source>
        <dbReference type="ARBA" id="ARBA00022723"/>
    </source>
</evidence>
<name>A0AAJ0FSX2_9HYPO</name>
<comment type="caution">
    <text evidence="10">The sequence shown here is derived from an EMBL/GenBank/DDBJ whole genome shotgun (WGS) entry which is preliminary data.</text>
</comment>
<dbReference type="Pfam" id="PF00180">
    <property type="entry name" value="Iso_dh"/>
    <property type="match status" value="1"/>
</dbReference>
<keyword evidence="3" id="KW-0028">Amino-acid biosynthesis</keyword>
<evidence type="ECO:0000256" key="7">
    <source>
        <dbReference type="ARBA" id="ARBA00023027"/>
    </source>
</evidence>
<organism evidence="10 11">
    <name type="scientific">Conoideocrella luteorostrata</name>
    <dbReference type="NCBI Taxonomy" id="1105319"/>
    <lineage>
        <taxon>Eukaryota</taxon>
        <taxon>Fungi</taxon>
        <taxon>Dikarya</taxon>
        <taxon>Ascomycota</taxon>
        <taxon>Pezizomycotina</taxon>
        <taxon>Sordariomycetes</taxon>
        <taxon>Hypocreomycetidae</taxon>
        <taxon>Hypocreales</taxon>
        <taxon>Clavicipitaceae</taxon>
        <taxon>Conoideocrella</taxon>
    </lineage>
</organism>
<keyword evidence="6 10" id="KW-0560">Oxidoreductase</keyword>
<dbReference type="InterPro" id="IPR004429">
    <property type="entry name" value="Isopropylmalate_DH"/>
</dbReference>
<evidence type="ECO:0000256" key="2">
    <source>
        <dbReference type="ARBA" id="ARBA00022430"/>
    </source>
</evidence>
<evidence type="ECO:0000313" key="10">
    <source>
        <dbReference type="EMBL" id="KAK2590113.1"/>
    </source>
</evidence>
<keyword evidence="2" id="KW-0432">Leucine biosynthesis</keyword>
<dbReference type="PANTHER" id="PTHR42979">
    <property type="entry name" value="3-ISOPROPYLMALATE DEHYDROGENASE"/>
    <property type="match status" value="1"/>
</dbReference>
<dbReference type="GO" id="GO:0009098">
    <property type="term" value="P:L-leucine biosynthetic process"/>
    <property type="evidence" value="ECO:0007669"/>
    <property type="project" value="UniProtKB-KW"/>
</dbReference>
<proteinExistence type="inferred from homology"/>
<protein>
    <submittedName>
        <fullName evidence="10">3-isopropylmalate dehydrogenase</fullName>
        <ecNumber evidence="10">1.1.1.85</ecNumber>
    </submittedName>
</protein>
<dbReference type="SUPFAM" id="SSF53659">
    <property type="entry name" value="Isocitrate/Isopropylmalate dehydrogenase-like"/>
    <property type="match status" value="1"/>
</dbReference>
<evidence type="ECO:0000313" key="11">
    <source>
        <dbReference type="Proteomes" id="UP001251528"/>
    </source>
</evidence>
<feature type="domain" description="Isopropylmalate dehydrogenase-like" evidence="9">
    <location>
        <begin position="5"/>
        <end position="138"/>
    </location>
</feature>
<dbReference type="EC" id="1.1.1.85" evidence="10"/>
<dbReference type="PANTHER" id="PTHR42979:SF1">
    <property type="entry name" value="3-ISOPROPYLMALATE DEHYDROGENASE"/>
    <property type="match status" value="1"/>
</dbReference>
<evidence type="ECO:0000256" key="8">
    <source>
        <dbReference type="ARBA" id="ARBA00023304"/>
    </source>
</evidence>
<sequence>MAEHNIVIFAGDYCGPEVVTEGVQVLKAIEQHNPSIGKFNLKEYLLRDCSIDATRSPLTDEALDAAKSADAVLLGAIGSSKWDTGTVRPEQGLLKLRKEMGTYGNLRACFFALEALVDSSTPQGRDLLRQRFCHRSRVDRRCLL</sequence>
<dbReference type="AlphaFoldDB" id="A0AAJ0FSX2"/>
<keyword evidence="5" id="KW-0460">Magnesium</keyword>
<keyword evidence="7" id="KW-0520">NAD</keyword>
<evidence type="ECO:0000256" key="6">
    <source>
        <dbReference type="ARBA" id="ARBA00023002"/>
    </source>
</evidence>
<keyword evidence="4" id="KW-0479">Metal-binding</keyword>
<dbReference type="GO" id="GO:0005829">
    <property type="term" value="C:cytosol"/>
    <property type="evidence" value="ECO:0007669"/>
    <property type="project" value="TreeGrafter"/>
</dbReference>
<keyword evidence="11" id="KW-1185">Reference proteome</keyword>
<accession>A0AAJ0FSX2</accession>
<reference evidence="10" key="1">
    <citation type="submission" date="2023-06" db="EMBL/GenBank/DDBJ databases">
        <title>Conoideocrella luteorostrata (Hypocreales: Clavicipitaceae), a potential biocontrol fungus for elongate hemlock scale in United States Christmas tree production areas.</title>
        <authorList>
            <person name="Barrett H."/>
            <person name="Lovett B."/>
            <person name="Macias A.M."/>
            <person name="Stajich J.E."/>
            <person name="Kasson M.T."/>
        </authorList>
    </citation>
    <scope>NUCLEOTIDE SEQUENCE</scope>
    <source>
        <strain evidence="10">ARSEF 14590</strain>
    </source>
</reference>
<evidence type="ECO:0000256" key="1">
    <source>
        <dbReference type="ARBA" id="ARBA00007769"/>
    </source>
</evidence>